<name>A0A165YN14_9HYPH</name>
<evidence type="ECO:0000313" key="1">
    <source>
        <dbReference type="EMBL" id="KZL19001.1"/>
    </source>
</evidence>
<sequence length="46" mass="5096">MFAEISAVAFSAASKRTQLVEIYFIVITILNIDIPPHLSLYIAITT</sequence>
<evidence type="ECO:0000313" key="2">
    <source>
        <dbReference type="Proteomes" id="UP000076577"/>
    </source>
</evidence>
<comment type="caution">
    <text evidence="1">The sequence shown here is derived from an EMBL/GenBank/DDBJ whole genome shotgun (WGS) entry which is preliminary data.</text>
</comment>
<proteinExistence type="predicted"/>
<gene>
    <name evidence="1" type="ORF">PsAD2_02520</name>
</gene>
<dbReference type="PATRIC" id="fig|989403.3.peg.2683"/>
<reference evidence="1 2" key="1">
    <citation type="journal article" date="2016" name="Front. Microbiol.">
        <title>Comparative Genomic Analysis Reveals a Diverse Repertoire of Genes Involved in Prokaryote-Eukaryote Interactions within the Pseudovibrio Genus.</title>
        <authorList>
            <person name="Romano S."/>
            <person name="Fernandez-Guerra A."/>
            <person name="Reen F.J."/>
            <person name="Glockner F.O."/>
            <person name="Crowley S.P."/>
            <person name="O'Sullivan O."/>
            <person name="Cotter P.D."/>
            <person name="Adams C."/>
            <person name="Dobson A.D."/>
            <person name="O'Gara F."/>
        </authorList>
    </citation>
    <scope>NUCLEOTIDE SEQUENCE [LARGE SCALE GENOMIC DNA]</scope>
    <source>
        <strain evidence="1 2">Ad2</strain>
    </source>
</reference>
<dbReference type="EMBL" id="LMCB01000017">
    <property type="protein sequence ID" value="KZL19001.1"/>
    <property type="molecule type" value="Genomic_DNA"/>
</dbReference>
<accession>A0A165YN14</accession>
<dbReference type="Proteomes" id="UP000076577">
    <property type="component" value="Unassembled WGS sequence"/>
</dbReference>
<dbReference type="AlphaFoldDB" id="A0A165YN14"/>
<protein>
    <submittedName>
        <fullName evidence="1">Uncharacterized protein</fullName>
    </submittedName>
</protein>
<organism evidence="1 2">
    <name type="scientific">Pseudovibrio axinellae</name>
    <dbReference type="NCBI Taxonomy" id="989403"/>
    <lineage>
        <taxon>Bacteria</taxon>
        <taxon>Pseudomonadati</taxon>
        <taxon>Pseudomonadota</taxon>
        <taxon>Alphaproteobacteria</taxon>
        <taxon>Hyphomicrobiales</taxon>
        <taxon>Stappiaceae</taxon>
        <taxon>Pseudovibrio</taxon>
    </lineage>
</organism>
<keyword evidence="2" id="KW-1185">Reference proteome</keyword>